<dbReference type="Gene3D" id="2.130.10.10">
    <property type="entry name" value="YVTN repeat-like/Quinoprotein amine dehydrogenase"/>
    <property type="match status" value="2"/>
</dbReference>
<organism evidence="4 5">
    <name type="scientific">Ignelater luminosus</name>
    <name type="common">Cucubano</name>
    <name type="synonym">Pyrophorus luminosus</name>
    <dbReference type="NCBI Taxonomy" id="2038154"/>
    <lineage>
        <taxon>Eukaryota</taxon>
        <taxon>Metazoa</taxon>
        <taxon>Ecdysozoa</taxon>
        <taxon>Arthropoda</taxon>
        <taxon>Hexapoda</taxon>
        <taxon>Insecta</taxon>
        <taxon>Pterygota</taxon>
        <taxon>Neoptera</taxon>
        <taxon>Endopterygota</taxon>
        <taxon>Coleoptera</taxon>
        <taxon>Polyphaga</taxon>
        <taxon>Elateriformia</taxon>
        <taxon>Elateroidea</taxon>
        <taxon>Elateridae</taxon>
        <taxon>Agrypninae</taxon>
        <taxon>Pyrophorini</taxon>
        <taxon>Ignelater</taxon>
    </lineage>
</organism>
<dbReference type="InterPro" id="IPR019775">
    <property type="entry name" value="WD40_repeat_CS"/>
</dbReference>
<evidence type="ECO:0000256" key="3">
    <source>
        <dbReference type="PROSITE-ProRule" id="PRU00221"/>
    </source>
</evidence>
<evidence type="ECO:0000256" key="1">
    <source>
        <dbReference type="ARBA" id="ARBA00022574"/>
    </source>
</evidence>
<dbReference type="Proteomes" id="UP000801492">
    <property type="component" value="Unassembled WGS sequence"/>
</dbReference>
<evidence type="ECO:0000313" key="4">
    <source>
        <dbReference type="EMBL" id="KAF2899885.1"/>
    </source>
</evidence>
<evidence type="ECO:0000313" key="5">
    <source>
        <dbReference type="Proteomes" id="UP000801492"/>
    </source>
</evidence>
<dbReference type="InterPro" id="IPR036322">
    <property type="entry name" value="WD40_repeat_dom_sf"/>
</dbReference>
<reference evidence="4" key="1">
    <citation type="submission" date="2019-08" db="EMBL/GenBank/DDBJ databases">
        <title>The genome of the North American firefly Photinus pyralis.</title>
        <authorList>
            <consortium name="Photinus pyralis genome working group"/>
            <person name="Fallon T.R."/>
            <person name="Sander Lower S.E."/>
            <person name="Weng J.-K."/>
        </authorList>
    </citation>
    <scope>NUCLEOTIDE SEQUENCE</scope>
    <source>
        <strain evidence="4">TRF0915ILg1</strain>
        <tissue evidence="4">Whole body</tissue>
    </source>
</reference>
<dbReference type="PROSITE" id="PS50082">
    <property type="entry name" value="WD_REPEATS_2"/>
    <property type="match status" value="4"/>
</dbReference>
<feature type="repeat" description="WD" evidence="3">
    <location>
        <begin position="16"/>
        <end position="47"/>
    </location>
</feature>
<dbReference type="InterPro" id="IPR015943">
    <property type="entry name" value="WD40/YVTN_repeat-like_dom_sf"/>
</dbReference>
<dbReference type="PROSITE" id="PS00678">
    <property type="entry name" value="WD_REPEATS_1"/>
    <property type="match status" value="2"/>
</dbReference>
<proteinExistence type="predicted"/>
<dbReference type="InterPro" id="IPR001680">
    <property type="entry name" value="WD40_rpt"/>
</dbReference>
<dbReference type="EMBL" id="VTPC01002556">
    <property type="protein sequence ID" value="KAF2899885.1"/>
    <property type="molecule type" value="Genomic_DNA"/>
</dbReference>
<dbReference type="PANTHER" id="PTHR46573">
    <property type="entry name" value="WD REPEAT, SAM AND U-BOX DOMAIN-CONTAINING PROTEIN 1"/>
    <property type="match status" value="1"/>
</dbReference>
<feature type="repeat" description="WD" evidence="3">
    <location>
        <begin position="147"/>
        <end position="181"/>
    </location>
</feature>
<dbReference type="PANTHER" id="PTHR46573:SF1">
    <property type="entry name" value="WD REPEAT, SAM AND U-BOX DOMAIN-CONTAINING PROTEIN 1"/>
    <property type="match status" value="1"/>
</dbReference>
<keyword evidence="2" id="KW-0677">Repeat</keyword>
<feature type="non-terminal residue" evidence="4">
    <location>
        <position position="1"/>
    </location>
</feature>
<keyword evidence="5" id="KW-1185">Reference proteome</keyword>
<dbReference type="PRINTS" id="PR00320">
    <property type="entry name" value="GPROTEINBRPT"/>
</dbReference>
<protein>
    <submittedName>
        <fullName evidence="4">Uncharacterized protein</fullName>
    </submittedName>
</protein>
<dbReference type="PROSITE" id="PS50294">
    <property type="entry name" value="WD_REPEATS_REGION"/>
    <property type="match status" value="3"/>
</dbReference>
<name>A0A8K0D5J0_IGNLU</name>
<dbReference type="SMART" id="SM00320">
    <property type="entry name" value="WD40"/>
    <property type="match status" value="4"/>
</dbReference>
<evidence type="ECO:0000256" key="2">
    <source>
        <dbReference type="ARBA" id="ARBA00022737"/>
    </source>
</evidence>
<comment type="caution">
    <text evidence="4">The sequence shown here is derived from an EMBL/GenBank/DDBJ whole genome shotgun (WGS) entry which is preliminary data.</text>
</comment>
<dbReference type="InterPro" id="IPR020472">
    <property type="entry name" value="WD40_PAC1"/>
</dbReference>
<dbReference type="Pfam" id="PF00400">
    <property type="entry name" value="WD40"/>
    <property type="match status" value="4"/>
</dbReference>
<dbReference type="SUPFAM" id="SSF50978">
    <property type="entry name" value="WD40 repeat-like"/>
    <property type="match status" value="1"/>
</dbReference>
<dbReference type="OrthoDB" id="10064100at2759"/>
<feature type="repeat" description="WD" evidence="3">
    <location>
        <begin position="62"/>
        <end position="103"/>
    </location>
</feature>
<gene>
    <name evidence="4" type="ORF">ILUMI_06301</name>
</gene>
<dbReference type="InterPro" id="IPR052085">
    <property type="entry name" value="WD-SAM-U-box"/>
</dbReference>
<dbReference type="AlphaFoldDB" id="A0A8K0D5J0"/>
<feature type="repeat" description="WD" evidence="3">
    <location>
        <begin position="105"/>
        <end position="146"/>
    </location>
</feature>
<sequence>MAFNILQENIKILQNLSTHTSDVTCCDFAPNYTLITGSSDKTVRVWKWLPGSGYTENSYSPLRGHKYGVTCVRVSPQGSMLASTSIDGTAVLWNLHSGAKIHTMVQMNGDAIRVCRFAPDSSVLVTAGDNGAICIWDLVHRSLIRTIFHHEGTTQSLAFTPDTQFLISACSLEVIRVWSMQDLIDTANDNTCTSLAVVDNAHDLGILCIDVSGVIIADGINIFLTMSILF</sequence>
<keyword evidence="1 3" id="KW-0853">WD repeat</keyword>
<accession>A0A8K0D5J0</accession>